<dbReference type="SUPFAM" id="SSF53335">
    <property type="entry name" value="S-adenosyl-L-methionine-dependent methyltransferases"/>
    <property type="match status" value="1"/>
</dbReference>
<dbReference type="GO" id="GO:0032259">
    <property type="term" value="P:methylation"/>
    <property type="evidence" value="ECO:0007669"/>
    <property type="project" value="UniProtKB-KW"/>
</dbReference>
<comment type="caution">
    <text evidence="6">The sequence shown here is derived from an EMBL/GenBank/DDBJ whole genome shotgun (WGS) entry which is preliminary data.</text>
</comment>
<dbReference type="Proteomes" id="UP000621455">
    <property type="component" value="Unassembled WGS sequence"/>
</dbReference>
<dbReference type="InterPro" id="IPR003333">
    <property type="entry name" value="CMAS"/>
</dbReference>
<dbReference type="RefSeq" id="WP_167088348.1">
    <property type="nucleotide sequence ID" value="NZ_WHJG01000017.1"/>
</dbReference>
<dbReference type="PIRSF" id="PIRSF003085">
    <property type="entry name" value="CMAS"/>
    <property type="match status" value="1"/>
</dbReference>
<dbReference type="GO" id="GO:0008168">
    <property type="term" value="F:methyltransferase activity"/>
    <property type="evidence" value="ECO:0007669"/>
    <property type="project" value="UniProtKB-KW"/>
</dbReference>
<evidence type="ECO:0000256" key="2">
    <source>
        <dbReference type="ARBA" id="ARBA00022603"/>
    </source>
</evidence>
<sequence length="221" mass="25234">MWKNCWPRFPSAGCGWGGFAELAARDGEVHVTGLTLSEQQLAYAKARLENAGLGGKTDLRLCDYRDSAGQYDAIASIEMFEAVGQSYWPSYFECIARNLKPGGRACIQTIVIADELFERYRKGTDFIQQFIFPGGMLPSPSVFERMAFEYGLTVTGQHRFGIDYADTLVEWRKAFHARLDEVRAQGFDQRFIRTWEFYLCYCEAAFREKSTDVMHFTLTKA</sequence>
<evidence type="ECO:0000256" key="5">
    <source>
        <dbReference type="ARBA" id="ARBA00023098"/>
    </source>
</evidence>
<dbReference type="Gene3D" id="3.40.50.150">
    <property type="entry name" value="Vaccinia Virus protein VP39"/>
    <property type="match status" value="1"/>
</dbReference>
<keyword evidence="2 6" id="KW-0489">Methyltransferase</keyword>
<dbReference type="PANTHER" id="PTHR43667">
    <property type="entry name" value="CYCLOPROPANE-FATTY-ACYL-PHOSPHOLIPID SYNTHASE"/>
    <property type="match status" value="1"/>
</dbReference>
<protein>
    <submittedName>
        <fullName evidence="6">Methyltransferase domain-containing protein</fullName>
    </submittedName>
</protein>
<dbReference type="InterPro" id="IPR050723">
    <property type="entry name" value="CFA/CMAS"/>
</dbReference>
<comment type="similarity">
    <text evidence="1">Belongs to the CFA/CMAS family.</text>
</comment>
<name>A0ABX0N7E3_9BURK</name>
<evidence type="ECO:0000256" key="3">
    <source>
        <dbReference type="ARBA" id="ARBA00022679"/>
    </source>
</evidence>
<keyword evidence="3" id="KW-0808">Transferase</keyword>
<dbReference type="InterPro" id="IPR029063">
    <property type="entry name" value="SAM-dependent_MTases_sf"/>
</dbReference>
<dbReference type="Pfam" id="PF02353">
    <property type="entry name" value="CMAS"/>
    <property type="match status" value="1"/>
</dbReference>
<proteinExistence type="inferred from homology"/>
<evidence type="ECO:0000313" key="7">
    <source>
        <dbReference type="Proteomes" id="UP000621455"/>
    </source>
</evidence>
<evidence type="ECO:0000256" key="4">
    <source>
        <dbReference type="ARBA" id="ARBA00022691"/>
    </source>
</evidence>
<dbReference type="EMBL" id="WHJG01000017">
    <property type="protein sequence ID" value="NHZ81012.1"/>
    <property type="molecule type" value="Genomic_DNA"/>
</dbReference>
<evidence type="ECO:0000313" key="6">
    <source>
        <dbReference type="EMBL" id="NHZ81012.1"/>
    </source>
</evidence>
<reference evidence="6 7" key="1">
    <citation type="submission" date="2019-10" db="EMBL/GenBank/DDBJ databases">
        <title>Taxonomy of Antarctic Massilia spp.: description of Massilia rubra sp. nov., Massilia aquatica sp. nov., Massilia mucilaginosa sp. nov., Massilia frigida sp. nov. isolated from streams, lakes and regoliths.</title>
        <authorList>
            <person name="Holochova P."/>
            <person name="Sedlacek I."/>
            <person name="Kralova S."/>
            <person name="Maslanova I."/>
            <person name="Busse H.-J."/>
            <person name="Stankova E."/>
            <person name="Vrbovska V."/>
            <person name="Kovarovic V."/>
            <person name="Bartak M."/>
            <person name="Svec P."/>
            <person name="Pantucek R."/>
        </authorList>
    </citation>
    <scope>NUCLEOTIDE SEQUENCE [LARGE SCALE GENOMIC DNA]</scope>
    <source>
        <strain evidence="6 7">CCM 8695</strain>
    </source>
</reference>
<keyword evidence="5" id="KW-0443">Lipid metabolism</keyword>
<dbReference type="PANTHER" id="PTHR43667:SF2">
    <property type="entry name" value="FATTY ACID C-METHYL TRANSFERASE"/>
    <property type="match status" value="1"/>
</dbReference>
<evidence type="ECO:0000256" key="1">
    <source>
        <dbReference type="ARBA" id="ARBA00010815"/>
    </source>
</evidence>
<accession>A0ABX0N7E3</accession>
<dbReference type="CDD" id="cd02440">
    <property type="entry name" value="AdoMet_MTases"/>
    <property type="match status" value="1"/>
</dbReference>
<keyword evidence="4" id="KW-0949">S-adenosyl-L-methionine</keyword>
<keyword evidence="7" id="KW-1185">Reference proteome</keyword>
<gene>
    <name evidence="6" type="ORF">F2P44_17275</name>
</gene>
<organism evidence="6 7">
    <name type="scientific">Massilia frigida</name>
    <dbReference type="NCBI Taxonomy" id="2609281"/>
    <lineage>
        <taxon>Bacteria</taxon>
        <taxon>Pseudomonadati</taxon>
        <taxon>Pseudomonadota</taxon>
        <taxon>Betaproteobacteria</taxon>
        <taxon>Burkholderiales</taxon>
        <taxon>Oxalobacteraceae</taxon>
        <taxon>Telluria group</taxon>
        <taxon>Massilia</taxon>
    </lineage>
</organism>